<dbReference type="Proteomes" id="UP000596157">
    <property type="component" value="Chromosome"/>
</dbReference>
<proteinExistence type="predicted"/>
<accession>A0ABX7AJQ3</accession>
<keyword evidence="2" id="KW-1185">Reference proteome</keyword>
<dbReference type="RefSeq" id="WP_272580087.1">
    <property type="nucleotide sequence ID" value="NZ_CP067099.1"/>
</dbReference>
<evidence type="ECO:0000313" key="1">
    <source>
        <dbReference type="EMBL" id="QQO64180.1"/>
    </source>
</evidence>
<protein>
    <submittedName>
        <fullName evidence="1">Uncharacterized protein</fullName>
    </submittedName>
</protein>
<dbReference type="EMBL" id="CP067099">
    <property type="protein sequence ID" value="QQO64180.1"/>
    <property type="molecule type" value="Genomic_DNA"/>
</dbReference>
<organism evidence="1 2">
    <name type="scientific">Providencia manganoxydans</name>
    <dbReference type="NCBI Taxonomy" id="2923283"/>
    <lineage>
        <taxon>Bacteria</taxon>
        <taxon>Pseudomonadati</taxon>
        <taxon>Pseudomonadota</taxon>
        <taxon>Gammaproteobacteria</taxon>
        <taxon>Enterobacterales</taxon>
        <taxon>Morganellaceae</taxon>
        <taxon>Providencia</taxon>
    </lineage>
</organism>
<reference evidence="2" key="1">
    <citation type="submission" date="2021-01" db="EMBL/GenBank/DDBJ databases">
        <title>Providencia vermicola LLDRA6, a soil-borne Mn(II)-oxidizing bacterium, exploits a strategy of superoxide production coupled to hydrogen peroxide consumption to generate Mn oxides, as revealed by transcriptional up-regulation of genes for phenylacetic acid catabolism.</title>
        <authorList>
            <person name="Chen S."/>
            <person name="Ding Z."/>
            <person name="Chen J."/>
            <person name="Luo J."/>
            <person name="Ruan X."/>
            <person name="Li Z."/>
            <person name="Liao F."/>
            <person name="He J."/>
            <person name="Li D."/>
        </authorList>
    </citation>
    <scope>NUCLEOTIDE SEQUENCE [LARGE SCALE GENOMIC DNA]</scope>
    <source>
        <strain evidence="2">LLDRA6</strain>
    </source>
</reference>
<evidence type="ECO:0000313" key="2">
    <source>
        <dbReference type="Proteomes" id="UP000596157"/>
    </source>
</evidence>
<gene>
    <name evidence="1" type="ORF">JI723_09575</name>
</gene>
<name>A0ABX7AJQ3_9GAMM</name>
<dbReference type="GeneID" id="92278965"/>
<sequence length="109" mass="12064">MKQKIKNTLSQIVLVIATCLVIPNGFAELNCNLFTNKTVIKDDKVCISQKKLLQCRLGCIPIDTITRIEAFKCFKTLDLAAINVTTPPESIDVMLEVAIPVDCTLNINN</sequence>